<gene>
    <name evidence="1" type="ORF">BSZ36_18030</name>
</gene>
<dbReference type="AlphaFoldDB" id="A0A259TUG0"/>
<evidence type="ECO:0008006" key="3">
    <source>
        <dbReference type="Google" id="ProtNLM"/>
    </source>
</evidence>
<organism evidence="1 2">
    <name type="scientific">Rubricoccus marinus</name>
    <dbReference type="NCBI Taxonomy" id="716817"/>
    <lineage>
        <taxon>Bacteria</taxon>
        <taxon>Pseudomonadati</taxon>
        <taxon>Rhodothermota</taxon>
        <taxon>Rhodothermia</taxon>
        <taxon>Rhodothermales</taxon>
        <taxon>Rubricoccaceae</taxon>
        <taxon>Rubricoccus</taxon>
    </lineage>
</organism>
<evidence type="ECO:0000313" key="2">
    <source>
        <dbReference type="Proteomes" id="UP000216446"/>
    </source>
</evidence>
<sequence>MSPQHGAPLLLPAAMPASVSALSRLLRSASVVGVSGSRSAAPGCVRAITWAVRQFAPGASVVTGCMSGIDQVARQLAPSALVLHAASFGRGRGRFARRSTAVVRRVAASGPSALWVSAPGRACPAGLVPSASSSACFAGFGSGSWASLALALGLGVRALVWLPVSITPPPSWGLGLVCAGRAGAWWGTPNMA</sequence>
<reference evidence="1 2" key="1">
    <citation type="submission" date="2016-11" db="EMBL/GenBank/DDBJ databases">
        <title>Study of marine rhodopsin-containing bacteria.</title>
        <authorList>
            <person name="Yoshizawa S."/>
            <person name="Kumagai Y."/>
            <person name="Kogure K."/>
        </authorList>
    </citation>
    <scope>NUCLEOTIDE SEQUENCE [LARGE SCALE GENOMIC DNA]</scope>
    <source>
        <strain evidence="1 2">SG-29</strain>
    </source>
</reference>
<accession>A0A259TUG0</accession>
<proteinExistence type="predicted"/>
<dbReference type="InParanoid" id="A0A259TUG0"/>
<evidence type="ECO:0000313" key="1">
    <source>
        <dbReference type="EMBL" id="OZC01340.1"/>
    </source>
</evidence>
<name>A0A259TUG0_9BACT</name>
<comment type="caution">
    <text evidence="1">The sequence shown here is derived from an EMBL/GenBank/DDBJ whole genome shotgun (WGS) entry which is preliminary data.</text>
</comment>
<protein>
    <recommendedName>
        <fullName evidence="3">DNA recombination-mediator protein A</fullName>
    </recommendedName>
</protein>
<dbReference type="EMBL" id="MQWB01000011">
    <property type="protein sequence ID" value="OZC01340.1"/>
    <property type="molecule type" value="Genomic_DNA"/>
</dbReference>
<dbReference type="Proteomes" id="UP000216446">
    <property type="component" value="Unassembled WGS sequence"/>
</dbReference>
<keyword evidence="2" id="KW-1185">Reference proteome</keyword>